<evidence type="ECO:0000313" key="2">
    <source>
        <dbReference type="Proteomes" id="UP000325313"/>
    </source>
</evidence>
<protein>
    <submittedName>
        <fullName evidence="1">Uncharacterized protein</fullName>
    </submittedName>
</protein>
<gene>
    <name evidence="1" type="ORF">PGTUg99_003405</name>
</gene>
<organism evidence="1 2">
    <name type="scientific">Puccinia graminis f. sp. tritici</name>
    <dbReference type="NCBI Taxonomy" id="56615"/>
    <lineage>
        <taxon>Eukaryota</taxon>
        <taxon>Fungi</taxon>
        <taxon>Dikarya</taxon>
        <taxon>Basidiomycota</taxon>
        <taxon>Pucciniomycotina</taxon>
        <taxon>Pucciniomycetes</taxon>
        <taxon>Pucciniales</taxon>
        <taxon>Pucciniaceae</taxon>
        <taxon>Puccinia</taxon>
    </lineage>
</organism>
<comment type="caution">
    <text evidence="1">The sequence shown here is derived from an EMBL/GenBank/DDBJ whole genome shotgun (WGS) entry which is preliminary data.</text>
</comment>
<sequence length="111" mass="13138">MSHLRLQTASHHLGHYPEHISQWSLIDEQLEILRNKSSSFQDKFKKVQQLILFLSHLYDKKNAKQEKVVLLLYFTEIFTLSCPGDASQQVKKKIWKERFRLSEVPVAEVMK</sequence>
<dbReference type="EMBL" id="VDEP01000150">
    <property type="protein sequence ID" value="KAA1127773.1"/>
    <property type="molecule type" value="Genomic_DNA"/>
</dbReference>
<evidence type="ECO:0000313" key="1">
    <source>
        <dbReference type="EMBL" id="KAA1127773.1"/>
    </source>
</evidence>
<dbReference type="AlphaFoldDB" id="A0A5B0RSE2"/>
<reference evidence="1 2" key="1">
    <citation type="submission" date="2019-05" db="EMBL/GenBank/DDBJ databases">
        <title>Emergence of the Ug99 lineage of the wheat stem rust pathogen through somatic hybridization.</title>
        <authorList>
            <person name="Li F."/>
            <person name="Upadhyaya N.M."/>
            <person name="Sperschneider J."/>
            <person name="Matny O."/>
            <person name="Nguyen-Phuc H."/>
            <person name="Mago R."/>
            <person name="Raley C."/>
            <person name="Miller M.E."/>
            <person name="Silverstein K.A.T."/>
            <person name="Henningsen E."/>
            <person name="Hirsch C.D."/>
            <person name="Visser B."/>
            <person name="Pretorius Z.A."/>
            <person name="Steffenson B.J."/>
            <person name="Schwessinger B."/>
            <person name="Dodds P.N."/>
            <person name="Figueroa M."/>
        </authorList>
    </citation>
    <scope>NUCLEOTIDE SEQUENCE [LARGE SCALE GENOMIC DNA]</scope>
    <source>
        <strain evidence="1 2">Ug99</strain>
    </source>
</reference>
<proteinExistence type="predicted"/>
<name>A0A5B0RSE2_PUCGR</name>
<dbReference type="Proteomes" id="UP000325313">
    <property type="component" value="Unassembled WGS sequence"/>
</dbReference>
<accession>A0A5B0RSE2</accession>